<organism evidence="5 6">
    <name type="scientific">Winogradskyella pulchriflava</name>
    <dbReference type="NCBI Taxonomy" id="1110688"/>
    <lineage>
        <taxon>Bacteria</taxon>
        <taxon>Pseudomonadati</taxon>
        <taxon>Bacteroidota</taxon>
        <taxon>Flavobacteriia</taxon>
        <taxon>Flavobacteriales</taxon>
        <taxon>Flavobacteriaceae</taxon>
        <taxon>Winogradskyella</taxon>
    </lineage>
</organism>
<dbReference type="Gene3D" id="1.10.150.130">
    <property type="match status" value="1"/>
</dbReference>
<keyword evidence="6" id="KW-1185">Reference proteome</keyword>
<evidence type="ECO:0000259" key="4">
    <source>
        <dbReference type="PROSITE" id="PS51898"/>
    </source>
</evidence>
<dbReference type="InterPro" id="IPR010998">
    <property type="entry name" value="Integrase_recombinase_N"/>
</dbReference>
<dbReference type="InterPro" id="IPR011010">
    <property type="entry name" value="DNA_brk_join_enz"/>
</dbReference>
<dbReference type="InterPro" id="IPR002104">
    <property type="entry name" value="Integrase_catalytic"/>
</dbReference>
<dbReference type="InterPro" id="IPR050090">
    <property type="entry name" value="Tyrosine_recombinase_XerCD"/>
</dbReference>
<comment type="similarity">
    <text evidence="1">Belongs to the 'phage' integrase family.</text>
</comment>
<keyword evidence="3" id="KW-0233">DNA recombination</keyword>
<sequence length="381" mass="44144">MNGKLKYKIRIKKDYTRDDGTNALYLDITYNGDRKKTNLDIAVPIKYFDEKNQRVKKGFQHADAYNLLIEKTLADLNTIEINYKLFNETITISKVLEDLYSPSLRINYNAFAQNYLNNELAEGFIQKSTYRQQNGFIEKMKRFKDPILFSEIDANFIKKLKGHLKKIGNKKPTIEGTLKNFKKFLRAANDKNISTKIKYTQIKVGSMKGDFTFLLPEEVKALYDFYNSPFINSTWKNILQRYLFSCFTGLRIGDIEIISEENFIDEYLVWQSNKGGKFNKIKINATAKSLINFPHIFNGQYTREHINRELKLIAKACGIKKRLYYHSSRHTFGTNYLIAGGSLVNLKKALGHSKIETTMVYAHAVESIMNTEIELMDGIIS</sequence>
<dbReference type="CDD" id="cd01185">
    <property type="entry name" value="INTN1_C_like"/>
    <property type="match status" value="1"/>
</dbReference>
<feature type="domain" description="Tyr recombinase" evidence="4">
    <location>
        <begin position="209"/>
        <end position="375"/>
    </location>
</feature>
<reference evidence="5 6" key="1">
    <citation type="submission" date="2024-09" db="EMBL/GenBank/DDBJ databases">
        <authorList>
            <person name="Sun Q."/>
            <person name="Mori K."/>
        </authorList>
    </citation>
    <scope>NUCLEOTIDE SEQUENCE [LARGE SCALE GENOMIC DNA]</scope>
    <source>
        <strain evidence="5 6">NCAIM B.02481</strain>
    </source>
</reference>
<dbReference type="InterPro" id="IPR013762">
    <property type="entry name" value="Integrase-like_cat_sf"/>
</dbReference>
<evidence type="ECO:0000256" key="2">
    <source>
        <dbReference type="ARBA" id="ARBA00023125"/>
    </source>
</evidence>
<keyword evidence="2" id="KW-0238">DNA-binding</keyword>
<evidence type="ECO:0000256" key="3">
    <source>
        <dbReference type="ARBA" id="ARBA00023172"/>
    </source>
</evidence>
<name>A0ABV6QC94_9FLAO</name>
<dbReference type="EMBL" id="JBHLTQ010000018">
    <property type="protein sequence ID" value="MFC0605875.1"/>
    <property type="molecule type" value="Genomic_DNA"/>
</dbReference>
<proteinExistence type="inferred from homology"/>
<dbReference type="Gene3D" id="1.10.443.10">
    <property type="entry name" value="Intergrase catalytic core"/>
    <property type="match status" value="1"/>
</dbReference>
<dbReference type="Pfam" id="PF17293">
    <property type="entry name" value="Arm-DNA-bind_5"/>
    <property type="match status" value="1"/>
</dbReference>
<dbReference type="PROSITE" id="PS51898">
    <property type="entry name" value="TYR_RECOMBINASE"/>
    <property type="match status" value="1"/>
</dbReference>
<dbReference type="Proteomes" id="UP001589832">
    <property type="component" value="Unassembled WGS sequence"/>
</dbReference>
<gene>
    <name evidence="5" type="ORF">ACFFGA_15040</name>
</gene>
<dbReference type="Pfam" id="PF13102">
    <property type="entry name" value="Phage_int_SAM_5"/>
    <property type="match status" value="1"/>
</dbReference>
<dbReference type="InterPro" id="IPR025269">
    <property type="entry name" value="SAM-like_dom"/>
</dbReference>
<dbReference type="InterPro" id="IPR035386">
    <property type="entry name" value="Arm-DNA-bind_5"/>
</dbReference>
<dbReference type="PANTHER" id="PTHR30349">
    <property type="entry name" value="PHAGE INTEGRASE-RELATED"/>
    <property type="match status" value="1"/>
</dbReference>
<evidence type="ECO:0000313" key="5">
    <source>
        <dbReference type="EMBL" id="MFC0605875.1"/>
    </source>
</evidence>
<accession>A0ABV6QC94</accession>
<dbReference type="SUPFAM" id="SSF56349">
    <property type="entry name" value="DNA breaking-rejoining enzymes"/>
    <property type="match status" value="1"/>
</dbReference>
<comment type="caution">
    <text evidence="5">The sequence shown here is derived from an EMBL/GenBank/DDBJ whole genome shotgun (WGS) entry which is preliminary data.</text>
</comment>
<evidence type="ECO:0000313" key="6">
    <source>
        <dbReference type="Proteomes" id="UP001589832"/>
    </source>
</evidence>
<evidence type="ECO:0000256" key="1">
    <source>
        <dbReference type="ARBA" id="ARBA00008857"/>
    </source>
</evidence>
<protein>
    <submittedName>
        <fullName evidence="5">Tyrosine-type recombinase/integrase</fullName>
    </submittedName>
</protein>
<dbReference type="Pfam" id="PF00589">
    <property type="entry name" value="Phage_integrase"/>
    <property type="match status" value="1"/>
</dbReference>
<dbReference type="PANTHER" id="PTHR30349:SF64">
    <property type="entry name" value="PROPHAGE INTEGRASE INTD-RELATED"/>
    <property type="match status" value="1"/>
</dbReference>